<gene>
    <name evidence="1" type="ORF">DPMN_057528</name>
</gene>
<sequence length="50" mass="5835">MHHCEEIIHRNNAINKMGIAGNMVSSEEFLHAQVDKRKCRCRSQCRSVYC</sequence>
<keyword evidence="2" id="KW-1185">Reference proteome</keyword>
<evidence type="ECO:0000313" key="2">
    <source>
        <dbReference type="Proteomes" id="UP000828390"/>
    </source>
</evidence>
<dbReference type="Proteomes" id="UP000828390">
    <property type="component" value="Unassembled WGS sequence"/>
</dbReference>
<dbReference type="AlphaFoldDB" id="A0A9D4HC50"/>
<reference evidence="1" key="2">
    <citation type="submission" date="2020-11" db="EMBL/GenBank/DDBJ databases">
        <authorList>
            <person name="McCartney M.A."/>
            <person name="Auch B."/>
            <person name="Kono T."/>
            <person name="Mallez S."/>
            <person name="Becker A."/>
            <person name="Gohl D.M."/>
            <person name="Silverstein K.A.T."/>
            <person name="Koren S."/>
            <person name="Bechman K.B."/>
            <person name="Herman A."/>
            <person name="Abrahante J.E."/>
            <person name="Garbe J."/>
        </authorList>
    </citation>
    <scope>NUCLEOTIDE SEQUENCE</scope>
    <source>
        <strain evidence="1">Duluth1</strain>
        <tissue evidence="1">Whole animal</tissue>
    </source>
</reference>
<name>A0A9D4HC50_DREPO</name>
<proteinExistence type="predicted"/>
<organism evidence="1 2">
    <name type="scientific">Dreissena polymorpha</name>
    <name type="common">Zebra mussel</name>
    <name type="synonym">Mytilus polymorpha</name>
    <dbReference type="NCBI Taxonomy" id="45954"/>
    <lineage>
        <taxon>Eukaryota</taxon>
        <taxon>Metazoa</taxon>
        <taxon>Spiralia</taxon>
        <taxon>Lophotrochozoa</taxon>
        <taxon>Mollusca</taxon>
        <taxon>Bivalvia</taxon>
        <taxon>Autobranchia</taxon>
        <taxon>Heteroconchia</taxon>
        <taxon>Euheterodonta</taxon>
        <taxon>Imparidentia</taxon>
        <taxon>Neoheterodontei</taxon>
        <taxon>Myida</taxon>
        <taxon>Dreissenoidea</taxon>
        <taxon>Dreissenidae</taxon>
        <taxon>Dreissena</taxon>
    </lineage>
</organism>
<accession>A0A9D4HC50</accession>
<protein>
    <submittedName>
        <fullName evidence="1">Uncharacterized protein</fullName>
    </submittedName>
</protein>
<evidence type="ECO:0000313" key="1">
    <source>
        <dbReference type="EMBL" id="KAH3714827.1"/>
    </source>
</evidence>
<reference evidence="1" key="1">
    <citation type="journal article" date="2019" name="bioRxiv">
        <title>The Genome of the Zebra Mussel, Dreissena polymorpha: A Resource for Invasive Species Research.</title>
        <authorList>
            <person name="McCartney M.A."/>
            <person name="Auch B."/>
            <person name="Kono T."/>
            <person name="Mallez S."/>
            <person name="Zhang Y."/>
            <person name="Obille A."/>
            <person name="Becker A."/>
            <person name="Abrahante J.E."/>
            <person name="Garbe J."/>
            <person name="Badalamenti J.P."/>
            <person name="Herman A."/>
            <person name="Mangelson H."/>
            <person name="Liachko I."/>
            <person name="Sullivan S."/>
            <person name="Sone E.D."/>
            <person name="Koren S."/>
            <person name="Silverstein K.A.T."/>
            <person name="Beckman K.B."/>
            <person name="Gohl D.M."/>
        </authorList>
    </citation>
    <scope>NUCLEOTIDE SEQUENCE</scope>
    <source>
        <strain evidence="1">Duluth1</strain>
        <tissue evidence="1">Whole animal</tissue>
    </source>
</reference>
<comment type="caution">
    <text evidence="1">The sequence shown here is derived from an EMBL/GenBank/DDBJ whole genome shotgun (WGS) entry which is preliminary data.</text>
</comment>
<dbReference type="EMBL" id="JAIWYP010000013">
    <property type="protein sequence ID" value="KAH3714827.1"/>
    <property type="molecule type" value="Genomic_DNA"/>
</dbReference>